<proteinExistence type="predicted"/>
<dbReference type="EMBL" id="GBRH01230617">
    <property type="protein sequence ID" value="JAD67278.1"/>
    <property type="molecule type" value="Transcribed_RNA"/>
</dbReference>
<evidence type="ECO:0000313" key="1">
    <source>
        <dbReference type="EMBL" id="JAD67278.1"/>
    </source>
</evidence>
<name>A0A0A9SP59_ARUDO</name>
<protein>
    <submittedName>
        <fullName evidence="1">Uncharacterized protein</fullName>
    </submittedName>
</protein>
<accession>A0A0A9SP59</accession>
<reference evidence="1" key="2">
    <citation type="journal article" date="2015" name="Data Brief">
        <title>Shoot transcriptome of the giant reed, Arundo donax.</title>
        <authorList>
            <person name="Barrero R.A."/>
            <person name="Guerrero F.D."/>
            <person name="Moolhuijzen P."/>
            <person name="Goolsby J.A."/>
            <person name="Tidwell J."/>
            <person name="Bellgard S.E."/>
            <person name="Bellgard M.I."/>
        </authorList>
    </citation>
    <scope>NUCLEOTIDE SEQUENCE</scope>
    <source>
        <tissue evidence="1">Shoot tissue taken approximately 20 cm above the soil surface</tissue>
    </source>
</reference>
<reference evidence="1" key="1">
    <citation type="submission" date="2014-09" db="EMBL/GenBank/DDBJ databases">
        <authorList>
            <person name="Magalhaes I.L.F."/>
            <person name="Oliveira U."/>
            <person name="Santos F.R."/>
            <person name="Vidigal T.H.D.A."/>
            <person name="Brescovit A.D."/>
            <person name="Santos A.J."/>
        </authorList>
    </citation>
    <scope>NUCLEOTIDE SEQUENCE</scope>
    <source>
        <tissue evidence="1">Shoot tissue taken approximately 20 cm above the soil surface</tissue>
    </source>
</reference>
<organism evidence="1">
    <name type="scientific">Arundo donax</name>
    <name type="common">Giant reed</name>
    <name type="synonym">Donax arundinaceus</name>
    <dbReference type="NCBI Taxonomy" id="35708"/>
    <lineage>
        <taxon>Eukaryota</taxon>
        <taxon>Viridiplantae</taxon>
        <taxon>Streptophyta</taxon>
        <taxon>Embryophyta</taxon>
        <taxon>Tracheophyta</taxon>
        <taxon>Spermatophyta</taxon>
        <taxon>Magnoliopsida</taxon>
        <taxon>Liliopsida</taxon>
        <taxon>Poales</taxon>
        <taxon>Poaceae</taxon>
        <taxon>PACMAD clade</taxon>
        <taxon>Arundinoideae</taxon>
        <taxon>Arundineae</taxon>
        <taxon>Arundo</taxon>
    </lineage>
</organism>
<sequence>MMLVFWRQAHDVNRTEERVAGDLIGAKALSRTCYYVRS</sequence>
<dbReference type="AlphaFoldDB" id="A0A0A9SP59"/>